<evidence type="ECO:0000256" key="2">
    <source>
        <dbReference type="ARBA" id="ARBA00022729"/>
    </source>
</evidence>
<feature type="chain" id="PRO_5038364721" description="Secreted protein" evidence="4">
    <location>
        <begin position="23"/>
        <end position="330"/>
    </location>
</feature>
<dbReference type="PANTHER" id="PTHR24364">
    <property type="entry name" value="LP06937P"/>
    <property type="match status" value="1"/>
</dbReference>
<keyword evidence="2 4" id="KW-0732">Signal</keyword>
<dbReference type="EMBL" id="JABSTV010001251">
    <property type="protein sequence ID" value="KAH7951520.1"/>
    <property type="molecule type" value="Genomic_DNA"/>
</dbReference>
<evidence type="ECO:0000313" key="6">
    <source>
        <dbReference type="Proteomes" id="UP000821837"/>
    </source>
</evidence>
<evidence type="ECO:0000256" key="3">
    <source>
        <dbReference type="ARBA" id="ARBA00022737"/>
    </source>
</evidence>
<dbReference type="Proteomes" id="UP000821837">
    <property type="component" value="Chromosome 5"/>
</dbReference>
<evidence type="ECO:0000256" key="4">
    <source>
        <dbReference type="SAM" id="SignalP"/>
    </source>
</evidence>
<comment type="caution">
    <text evidence="5">The sequence shown here is derived from an EMBL/GenBank/DDBJ whole genome shotgun (WGS) entry which is preliminary data.</text>
</comment>
<dbReference type="InterPro" id="IPR032675">
    <property type="entry name" value="LRR_dom_sf"/>
</dbReference>
<dbReference type="Pfam" id="PF13855">
    <property type="entry name" value="LRR_8"/>
    <property type="match status" value="1"/>
</dbReference>
<organism evidence="5 6">
    <name type="scientific">Rhipicephalus sanguineus</name>
    <name type="common">Brown dog tick</name>
    <name type="synonym">Ixodes sanguineus</name>
    <dbReference type="NCBI Taxonomy" id="34632"/>
    <lineage>
        <taxon>Eukaryota</taxon>
        <taxon>Metazoa</taxon>
        <taxon>Ecdysozoa</taxon>
        <taxon>Arthropoda</taxon>
        <taxon>Chelicerata</taxon>
        <taxon>Arachnida</taxon>
        <taxon>Acari</taxon>
        <taxon>Parasitiformes</taxon>
        <taxon>Ixodida</taxon>
        <taxon>Ixodoidea</taxon>
        <taxon>Ixodidae</taxon>
        <taxon>Rhipicephalinae</taxon>
        <taxon>Rhipicephalus</taxon>
        <taxon>Rhipicephalus</taxon>
    </lineage>
</organism>
<keyword evidence="1" id="KW-0433">Leucine-rich repeat</keyword>
<keyword evidence="6" id="KW-1185">Reference proteome</keyword>
<name>A0A9D4SW02_RHISA</name>
<dbReference type="InterPro" id="IPR052286">
    <property type="entry name" value="Wnt_signaling_inhibitor"/>
</dbReference>
<evidence type="ECO:0000256" key="1">
    <source>
        <dbReference type="ARBA" id="ARBA00022614"/>
    </source>
</evidence>
<sequence length="330" mass="36650">MSADQRLLAAQVIAFLLNLTTAHPACYPRKATHNCYYFCEDFTSAQDFAMIDRYDARNCKNFVLKDSSLDRLPSNAFAGTSASTLHFSNVTVDAYGDQQENASSPFDALKDSLRKLIFSDQPRALDSWSLLRGLDMLETLLLLNVREVNLTADFNTLPQSVKEIQILGAHVDRVDQDWLAKLYGLNAVMVKETNLGSISRSMLPRPAPSLMIVDLADNSLTSLPEDLTIDMPVLRELDVGYNKITTLQESTLAPLKRNRGFVRMTGNPMTCDCRLAFLLTYPKRWNYYLCANPLSLVTRSIQSLTEAELCGEVSGPGLSDDVTGLSSSEP</sequence>
<evidence type="ECO:0000313" key="5">
    <source>
        <dbReference type="EMBL" id="KAH7951520.1"/>
    </source>
</evidence>
<reference evidence="5" key="1">
    <citation type="journal article" date="2020" name="Cell">
        <title>Large-Scale Comparative Analyses of Tick Genomes Elucidate Their Genetic Diversity and Vector Capacities.</title>
        <authorList>
            <consortium name="Tick Genome and Microbiome Consortium (TIGMIC)"/>
            <person name="Jia N."/>
            <person name="Wang J."/>
            <person name="Shi W."/>
            <person name="Du L."/>
            <person name="Sun Y."/>
            <person name="Zhan W."/>
            <person name="Jiang J.F."/>
            <person name="Wang Q."/>
            <person name="Zhang B."/>
            <person name="Ji P."/>
            <person name="Bell-Sakyi L."/>
            <person name="Cui X.M."/>
            <person name="Yuan T.T."/>
            <person name="Jiang B.G."/>
            <person name="Yang W.F."/>
            <person name="Lam T.T."/>
            <person name="Chang Q.C."/>
            <person name="Ding S.J."/>
            <person name="Wang X.J."/>
            <person name="Zhu J.G."/>
            <person name="Ruan X.D."/>
            <person name="Zhao L."/>
            <person name="Wei J.T."/>
            <person name="Ye R.Z."/>
            <person name="Que T.C."/>
            <person name="Du C.H."/>
            <person name="Zhou Y.H."/>
            <person name="Cheng J.X."/>
            <person name="Dai P.F."/>
            <person name="Guo W.B."/>
            <person name="Han X.H."/>
            <person name="Huang E.J."/>
            <person name="Li L.F."/>
            <person name="Wei W."/>
            <person name="Gao Y.C."/>
            <person name="Liu J.Z."/>
            <person name="Shao H.Z."/>
            <person name="Wang X."/>
            <person name="Wang C.C."/>
            <person name="Yang T.C."/>
            <person name="Huo Q.B."/>
            <person name="Li W."/>
            <person name="Chen H.Y."/>
            <person name="Chen S.E."/>
            <person name="Zhou L.G."/>
            <person name="Ni X.B."/>
            <person name="Tian J.H."/>
            <person name="Sheng Y."/>
            <person name="Liu T."/>
            <person name="Pan Y.S."/>
            <person name="Xia L.Y."/>
            <person name="Li J."/>
            <person name="Zhao F."/>
            <person name="Cao W.C."/>
        </authorList>
    </citation>
    <scope>NUCLEOTIDE SEQUENCE</scope>
    <source>
        <strain evidence="5">Rsan-2018</strain>
    </source>
</reference>
<dbReference type="AlphaFoldDB" id="A0A9D4SW02"/>
<proteinExistence type="predicted"/>
<dbReference type="GO" id="GO:0016020">
    <property type="term" value="C:membrane"/>
    <property type="evidence" value="ECO:0007669"/>
    <property type="project" value="TreeGrafter"/>
</dbReference>
<protein>
    <recommendedName>
        <fullName evidence="7">Secreted protein</fullName>
    </recommendedName>
</protein>
<dbReference type="VEuPathDB" id="VectorBase:RSAN_048468"/>
<feature type="signal peptide" evidence="4">
    <location>
        <begin position="1"/>
        <end position="22"/>
    </location>
</feature>
<reference evidence="5" key="2">
    <citation type="submission" date="2021-09" db="EMBL/GenBank/DDBJ databases">
        <authorList>
            <person name="Jia N."/>
            <person name="Wang J."/>
            <person name="Shi W."/>
            <person name="Du L."/>
            <person name="Sun Y."/>
            <person name="Zhan W."/>
            <person name="Jiang J."/>
            <person name="Wang Q."/>
            <person name="Zhang B."/>
            <person name="Ji P."/>
            <person name="Sakyi L.B."/>
            <person name="Cui X."/>
            <person name="Yuan T."/>
            <person name="Jiang B."/>
            <person name="Yang W."/>
            <person name="Lam T.T.-Y."/>
            <person name="Chang Q."/>
            <person name="Ding S."/>
            <person name="Wang X."/>
            <person name="Zhu J."/>
            <person name="Ruan X."/>
            <person name="Zhao L."/>
            <person name="Wei J."/>
            <person name="Que T."/>
            <person name="Du C."/>
            <person name="Cheng J."/>
            <person name="Dai P."/>
            <person name="Han X."/>
            <person name="Huang E."/>
            <person name="Gao Y."/>
            <person name="Liu J."/>
            <person name="Shao H."/>
            <person name="Ye R."/>
            <person name="Li L."/>
            <person name="Wei W."/>
            <person name="Wang X."/>
            <person name="Wang C."/>
            <person name="Huo Q."/>
            <person name="Li W."/>
            <person name="Guo W."/>
            <person name="Chen H."/>
            <person name="Chen S."/>
            <person name="Zhou L."/>
            <person name="Zhou L."/>
            <person name="Ni X."/>
            <person name="Tian J."/>
            <person name="Zhou Y."/>
            <person name="Sheng Y."/>
            <person name="Liu T."/>
            <person name="Pan Y."/>
            <person name="Xia L."/>
            <person name="Li J."/>
            <person name="Zhao F."/>
            <person name="Cao W."/>
        </authorList>
    </citation>
    <scope>NUCLEOTIDE SEQUENCE</scope>
    <source>
        <strain evidence="5">Rsan-2018</strain>
        <tissue evidence="5">Larvae</tissue>
    </source>
</reference>
<dbReference type="SUPFAM" id="SSF52058">
    <property type="entry name" value="L domain-like"/>
    <property type="match status" value="1"/>
</dbReference>
<dbReference type="Gene3D" id="3.80.10.10">
    <property type="entry name" value="Ribonuclease Inhibitor"/>
    <property type="match status" value="1"/>
</dbReference>
<dbReference type="PANTHER" id="PTHR24364:SF18">
    <property type="entry name" value="LP06937P"/>
    <property type="match status" value="1"/>
</dbReference>
<evidence type="ECO:0008006" key="7">
    <source>
        <dbReference type="Google" id="ProtNLM"/>
    </source>
</evidence>
<accession>A0A9D4SW02</accession>
<dbReference type="OrthoDB" id="676979at2759"/>
<keyword evidence="3" id="KW-0677">Repeat</keyword>
<dbReference type="InterPro" id="IPR001611">
    <property type="entry name" value="Leu-rich_rpt"/>
</dbReference>
<gene>
    <name evidence="5" type="ORF">HPB52_010267</name>
</gene>
<dbReference type="OMA" id="YNQISTF"/>